<dbReference type="NCBIfam" id="TIGR00608">
    <property type="entry name" value="radc"/>
    <property type="match status" value="1"/>
</dbReference>
<gene>
    <name evidence="8" type="primary">radC</name>
    <name evidence="8" type="ORF">OQ252_02260</name>
</gene>
<comment type="caution">
    <text evidence="8">The sequence shown here is derived from an EMBL/GenBank/DDBJ whole genome shotgun (WGS) entry which is preliminary data.</text>
</comment>
<dbReference type="SUPFAM" id="SSF102712">
    <property type="entry name" value="JAB1/MPN domain"/>
    <property type="match status" value="1"/>
</dbReference>
<evidence type="ECO:0000256" key="3">
    <source>
        <dbReference type="ARBA" id="ARBA00022801"/>
    </source>
</evidence>
<keyword evidence="3" id="KW-0378">Hydrolase</keyword>
<dbReference type="InterPro" id="IPR037518">
    <property type="entry name" value="MPN"/>
</dbReference>
<dbReference type="Proteomes" id="UP001526446">
    <property type="component" value="Unassembled WGS sequence"/>
</dbReference>
<dbReference type="NCBIfam" id="NF000642">
    <property type="entry name" value="PRK00024.1"/>
    <property type="match status" value="1"/>
</dbReference>
<dbReference type="PANTHER" id="PTHR30471:SF3">
    <property type="entry name" value="UPF0758 PROTEIN YEES-RELATED"/>
    <property type="match status" value="1"/>
</dbReference>
<keyword evidence="1" id="KW-0645">Protease</keyword>
<dbReference type="Gene3D" id="1.10.150.20">
    <property type="entry name" value="5' to 3' exonuclease, C-terminal subdomain"/>
    <property type="match status" value="1"/>
</dbReference>
<proteinExistence type="inferred from homology"/>
<dbReference type="InterPro" id="IPR025657">
    <property type="entry name" value="RadC_JAB"/>
</dbReference>
<evidence type="ECO:0000256" key="1">
    <source>
        <dbReference type="ARBA" id="ARBA00022670"/>
    </source>
</evidence>
<organism evidence="8 9">
    <name type="scientific">Acetobacter farinalis</name>
    <dbReference type="NCBI Taxonomy" id="1260984"/>
    <lineage>
        <taxon>Bacteria</taxon>
        <taxon>Pseudomonadati</taxon>
        <taxon>Pseudomonadota</taxon>
        <taxon>Alphaproteobacteria</taxon>
        <taxon>Acetobacterales</taxon>
        <taxon>Acetobacteraceae</taxon>
        <taxon>Acetobacter</taxon>
    </lineage>
</organism>
<dbReference type="CDD" id="cd08071">
    <property type="entry name" value="MPN_DUF2466"/>
    <property type="match status" value="1"/>
</dbReference>
<dbReference type="InterPro" id="IPR020891">
    <property type="entry name" value="UPF0758_CS"/>
</dbReference>
<evidence type="ECO:0000256" key="2">
    <source>
        <dbReference type="ARBA" id="ARBA00022723"/>
    </source>
</evidence>
<reference evidence="8 9" key="1">
    <citation type="submission" date="2022-11" db="EMBL/GenBank/DDBJ databases">
        <title>Genome sequencing of Acetobacter type strain.</title>
        <authorList>
            <person name="Heo J."/>
            <person name="Lee D."/>
            <person name="Han B.-H."/>
            <person name="Hong S.-B."/>
            <person name="Kwon S.-W."/>
        </authorList>
    </citation>
    <scope>NUCLEOTIDE SEQUENCE [LARGE SCALE GENOMIC DNA]</scope>
    <source>
        <strain evidence="8 9">KACC 21251</strain>
    </source>
</reference>
<dbReference type="EMBL" id="JAPIUX010000001">
    <property type="protein sequence ID" value="MCX2560231.1"/>
    <property type="molecule type" value="Genomic_DNA"/>
</dbReference>
<dbReference type="RefSeq" id="WP_242007146.1">
    <property type="nucleotide sequence ID" value="NZ_JAPIUX010000001.1"/>
</dbReference>
<evidence type="ECO:0000256" key="4">
    <source>
        <dbReference type="ARBA" id="ARBA00022833"/>
    </source>
</evidence>
<evidence type="ECO:0000313" key="9">
    <source>
        <dbReference type="Proteomes" id="UP001526446"/>
    </source>
</evidence>
<keyword evidence="2" id="KW-0479">Metal-binding</keyword>
<accession>A0ABT3Q4L1</accession>
<dbReference type="InterPro" id="IPR001405">
    <property type="entry name" value="UPF0758"/>
</dbReference>
<name>A0ABT3Q4L1_9PROT</name>
<dbReference type="Gene3D" id="3.40.140.10">
    <property type="entry name" value="Cytidine Deaminase, domain 2"/>
    <property type="match status" value="1"/>
</dbReference>
<comment type="similarity">
    <text evidence="6">Belongs to the UPF0758 family.</text>
</comment>
<keyword evidence="4" id="KW-0862">Zinc</keyword>
<feature type="domain" description="MPN" evidence="7">
    <location>
        <begin position="135"/>
        <end position="257"/>
    </location>
</feature>
<evidence type="ECO:0000259" key="7">
    <source>
        <dbReference type="PROSITE" id="PS50249"/>
    </source>
</evidence>
<evidence type="ECO:0000256" key="5">
    <source>
        <dbReference type="ARBA" id="ARBA00023049"/>
    </source>
</evidence>
<keyword evidence="5" id="KW-0482">Metalloprotease</keyword>
<dbReference type="PROSITE" id="PS50249">
    <property type="entry name" value="MPN"/>
    <property type="match status" value="1"/>
</dbReference>
<evidence type="ECO:0000313" key="8">
    <source>
        <dbReference type="EMBL" id="MCX2560231.1"/>
    </source>
</evidence>
<dbReference type="PANTHER" id="PTHR30471">
    <property type="entry name" value="DNA REPAIR PROTEIN RADC"/>
    <property type="match status" value="1"/>
</dbReference>
<evidence type="ECO:0000256" key="6">
    <source>
        <dbReference type="RuleBase" id="RU003797"/>
    </source>
</evidence>
<keyword evidence="9" id="KW-1185">Reference proteome</keyword>
<dbReference type="Pfam" id="PF04002">
    <property type="entry name" value="RadC"/>
    <property type="match status" value="1"/>
</dbReference>
<dbReference type="PROSITE" id="PS01302">
    <property type="entry name" value="UPF0758"/>
    <property type="match status" value="1"/>
</dbReference>
<sequence length="257" mass="27799">MVSRRSKAKRSTAEAGLADMAGFTLSTLDAQPAHSVPMPPLMSGLAEVGLFIGDVVEDQSILARLIALVAPRHPDAGTLAASLLRRFGSLAALLSASEQEMQEVLGKAPALHVALRLVQEAGLRLHRVRLKRTGVLADRAQLKAYLSAMLAHEVVEQVRVLFLDARHHLLADEMLGRGTVDHTPVYPREVVRRALELQAEVLVLVHNHPSGDPSPSQDDILMTQRIAQAATLMGITIWDHVIVGGGQLLSLKEEGLF</sequence>
<protein>
    <submittedName>
        <fullName evidence="8">DNA repair protein RadC</fullName>
    </submittedName>
</protein>